<evidence type="ECO:0000313" key="2">
    <source>
        <dbReference type="EMBL" id="GBO30949.1"/>
    </source>
</evidence>
<dbReference type="InterPro" id="IPR011029">
    <property type="entry name" value="DEATH-like_dom_sf"/>
</dbReference>
<dbReference type="Proteomes" id="UP000499080">
    <property type="component" value="Unassembled WGS sequence"/>
</dbReference>
<dbReference type="GO" id="GO:0007165">
    <property type="term" value="P:signal transduction"/>
    <property type="evidence" value="ECO:0007669"/>
    <property type="project" value="InterPro"/>
</dbReference>
<dbReference type="PROSITE" id="PS50017">
    <property type="entry name" value="DEATH_DOMAIN"/>
    <property type="match status" value="1"/>
</dbReference>
<accession>A0A4Y2W0N4</accession>
<keyword evidence="3" id="KW-1185">Reference proteome</keyword>
<dbReference type="Gene3D" id="1.10.533.10">
    <property type="entry name" value="Death Domain, Fas"/>
    <property type="match status" value="1"/>
</dbReference>
<protein>
    <recommendedName>
        <fullName evidence="1">Death domain-containing protein</fullName>
    </recommendedName>
</protein>
<dbReference type="AlphaFoldDB" id="A0A4Y2W0N4"/>
<dbReference type="CDD" id="cd08317">
    <property type="entry name" value="Death_ank"/>
    <property type="match status" value="1"/>
</dbReference>
<dbReference type="OrthoDB" id="20872at2759"/>
<proteinExistence type="predicted"/>
<evidence type="ECO:0000259" key="1">
    <source>
        <dbReference type="PROSITE" id="PS50017"/>
    </source>
</evidence>
<comment type="caution">
    <text evidence="2">The sequence shown here is derived from an EMBL/GenBank/DDBJ whole genome shotgun (WGS) entry which is preliminary data.</text>
</comment>
<dbReference type="SUPFAM" id="SSF47986">
    <property type="entry name" value="DEATH domain"/>
    <property type="match status" value="1"/>
</dbReference>
<dbReference type="EMBL" id="BGPR01054169">
    <property type="protein sequence ID" value="GBO30949.1"/>
    <property type="molecule type" value="Genomic_DNA"/>
</dbReference>
<evidence type="ECO:0000313" key="3">
    <source>
        <dbReference type="Proteomes" id="UP000499080"/>
    </source>
</evidence>
<feature type="non-terminal residue" evidence="2">
    <location>
        <position position="299"/>
    </location>
</feature>
<organism evidence="2 3">
    <name type="scientific">Araneus ventricosus</name>
    <name type="common">Orbweaver spider</name>
    <name type="synonym">Epeira ventricosa</name>
    <dbReference type="NCBI Taxonomy" id="182803"/>
    <lineage>
        <taxon>Eukaryota</taxon>
        <taxon>Metazoa</taxon>
        <taxon>Ecdysozoa</taxon>
        <taxon>Arthropoda</taxon>
        <taxon>Chelicerata</taxon>
        <taxon>Arachnida</taxon>
        <taxon>Araneae</taxon>
        <taxon>Araneomorphae</taxon>
        <taxon>Entelegynae</taxon>
        <taxon>Araneoidea</taxon>
        <taxon>Araneidae</taxon>
        <taxon>Araneus</taxon>
    </lineage>
</organism>
<dbReference type="InterPro" id="IPR000488">
    <property type="entry name" value="Death_dom"/>
</dbReference>
<reference evidence="2 3" key="1">
    <citation type="journal article" date="2019" name="Sci. Rep.">
        <title>Orb-weaving spider Araneus ventricosus genome elucidates the spidroin gene catalogue.</title>
        <authorList>
            <person name="Kono N."/>
            <person name="Nakamura H."/>
            <person name="Ohtoshi R."/>
            <person name="Moran D.A.P."/>
            <person name="Shinohara A."/>
            <person name="Yoshida Y."/>
            <person name="Fujiwara M."/>
            <person name="Mori M."/>
            <person name="Tomita M."/>
            <person name="Arakawa K."/>
        </authorList>
    </citation>
    <scope>NUCLEOTIDE SEQUENCE [LARGE SCALE GENOMIC DNA]</scope>
</reference>
<name>A0A4Y2W0N4_ARAVE</name>
<gene>
    <name evidence="2" type="ORF">AVEN_18311_1</name>
</gene>
<feature type="domain" description="Death" evidence="1">
    <location>
        <begin position="14"/>
        <end position="92"/>
    </location>
</feature>
<dbReference type="SMART" id="SM00005">
    <property type="entry name" value="DEATH"/>
    <property type="match status" value="1"/>
</dbReference>
<dbReference type="Pfam" id="PF00531">
    <property type="entry name" value="Death"/>
    <property type="match status" value="1"/>
</dbReference>
<sequence>MHSGSCKPELIHRADLRLSDIAQGLDKDWVSLAQQLDVSENDIAQIQADTTCDQSEQALLMLRLWLQKSGSKATGNELEKGLRKINREDIIKNCMFNVELVTDDVEKAVAKVHLDQSGFDVFKEELGSSRDASMRRGVSLDISYDEQDIMKEAESAAETSSETGSLFERDQISQALTDDKELVCQTDDPSKCSADDDVADLFPKCKKMSNQHSEEAANNDLNAKGLNEPFDIAESEGNGVINKTETNSIVPETQAYAKQHEFWPSIPVTQSNNASVLPADSINCEQNLEKSSINNKEIS</sequence>